<dbReference type="NCBIfam" id="NF001490">
    <property type="entry name" value="PRK00346.1-4"/>
    <property type="match status" value="1"/>
</dbReference>
<keyword evidence="10" id="KW-1185">Reference proteome</keyword>
<dbReference type="InterPro" id="IPR036523">
    <property type="entry name" value="SurE-like_sf"/>
</dbReference>
<evidence type="ECO:0000256" key="7">
    <source>
        <dbReference type="HAMAP-Rule" id="MF_00060"/>
    </source>
</evidence>
<dbReference type="AlphaFoldDB" id="A0A0F4VLI8"/>
<evidence type="ECO:0000256" key="5">
    <source>
        <dbReference type="ARBA" id="ARBA00022741"/>
    </source>
</evidence>
<dbReference type="GO" id="GO:0008253">
    <property type="term" value="F:5'-nucleotidase activity"/>
    <property type="evidence" value="ECO:0007669"/>
    <property type="project" value="UniProtKB-UniRule"/>
</dbReference>
<evidence type="ECO:0000256" key="4">
    <source>
        <dbReference type="ARBA" id="ARBA00022723"/>
    </source>
</evidence>
<dbReference type="InterPro" id="IPR030048">
    <property type="entry name" value="SurE"/>
</dbReference>
<comment type="caution">
    <text evidence="9">The sequence shown here is derived from an EMBL/GenBank/DDBJ whole genome shotgun (WGS) entry which is preliminary data.</text>
</comment>
<evidence type="ECO:0000256" key="6">
    <source>
        <dbReference type="ARBA" id="ARBA00022801"/>
    </source>
</evidence>
<sequence>MRILLTNDDGIQSKGLIALEDIARSISNDIWICAPEMDQSCLANSLTVSRSLACRTISEKRFAIHGTPVDCVVVALQKIPGKKPDLILSGVNVGTNTSNHVAYSGTLAAAFEGSLQGIRSFALSQAYTYENMIPWGVAQTHAPKILQQLLKTNIPNSTLFNINFPCCSPQNVRGAVVTAQGKPYFSIDAKQISEDGNLSHYSLDFRDRLETMCEKSDVFAIQNDMISVTPIKIDLTDYDSQKCISLSFEI</sequence>
<dbReference type="PATRIC" id="fig|556287.8.peg.1095"/>
<accession>A0A0F4VLI8</accession>
<keyword evidence="4 7" id="KW-0479">Metal-binding</keyword>
<name>A0A0F4VLI8_9HYPH</name>
<comment type="similarity">
    <text evidence="2 7">Belongs to the SurE nucleotidase family.</text>
</comment>
<evidence type="ECO:0000256" key="2">
    <source>
        <dbReference type="ARBA" id="ARBA00011062"/>
    </source>
</evidence>
<dbReference type="GO" id="GO:0004309">
    <property type="term" value="F:exopolyphosphatase activity"/>
    <property type="evidence" value="ECO:0007669"/>
    <property type="project" value="TreeGrafter"/>
</dbReference>
<feature type="domain" description="Survival protein SurE-like phosphatase/nucleotidase" evidence="8">
    <location>
        <begin position="3"/>
        <end position="183"/>
    </location>
</feature>
<feature type="binding site" evidence="7">
    <location>
        <position position="8"/>
    </location>
    <ligand>
        <name>a divalent metal cation</name>
        <dbReference type="ChEBI" id="CHEBI:60240"/>
    </ligand>
</feature>
<evidence type="ECO:0000313" key="10">
    <source>
        <dbReference type="Proteomes" id="UP000033731"/>
    </source>
</evidence>
<comment type="catalytic activity">
    <reaction evidence="1 7">
        <text>a ribonucleoside 5'-phosphate + H2O = a ribonucleoside + phosphate</text>
        <dbReference type="Rhea" id="RHEA:12484"/>
        <dbReference type="ChEBI" id="CHEBI:15377"/>
        <dbReference type="ChEBI" id="CHEBI:18254"/>
        <dbReference type="ChEBI" id="CHEBI:43474"/>
        <dbReference type="ChEBI" id="CHEBI:58043"/>
        <dbReference type="EC" id="3.1.3.5"/>
    </reaction>
</comment>
<dbReference type="GO" id="GO:0005737">
    <property type="term" value="C:cytoplasm"/>
    <property type="evidence" value="ECO:0007669"/>
    <property type="project" value="UniProtKB-SubCell"/>
</dbReference>
<evidence type="ECO:0000256" key="1">
    <source>
        <dbReference type="ARBA" id="ARBA00000815"/>
    </source>
</evidence>
<dbReference type="PANTHER" id="PTHR30457:SF12">
    <property type="entry name" value="5'_3'-NUCLEOTIDASE SURE"/>
    <property type="match status" value="1"/>
</dbReference>
<feature type="binding site" evidence="7">
    <location>
        <position position="9"/>
    </location>
    <ligand>
        <name>a divalent metal cation</name>
        <dbReference type="ChEBI" id="CHEBI:60240"/>
    </ligand>
</feature>
<dbReference type="GO" id="GO:0008254">
    <property type="term" value="F:3'-nucleotidase activity"/>
    <property type="evidence" value="ECO:0007669"/>
    <property type="project" value="TreeGrafter"/>
</dbReference>
<keyword evidence="5 7" id="KW-0547">Nucleotide-binding</keyword>
<dbReference type="GO" id="GO:0000166">
    <property type="term" value="F:nucleotide binding"/>
    <property type="evidence" value="ECO:0007669"/>
    <property type="project" value="UniProtKB-KW"/>
</dbReference>
<dbReference type="EMBL" id="JMTK01000002">
    <property type="protein sequence ID" value="KJZ82336.1"/>
    <property type="molecule type" value="Genomic_DNA"/>
</dbReference>
<dbReference type="PANTHER" id="PTHR30457">
    <property type="entry name" value="5'-NUCLEOTIDASE SURE"/>
    <property type="match status" value="1"/>
</dbReference>
<dbReference type="NCBIfam" id="TIGR00087">
    <property type="entry name" value="surE"/>
    <property type="match status" value="1"/>
</dbReference>
<proteinExistence type="inferred from homology"/>
<evidence type="ECO:0000259" key="8">
    <source>
        <dbReference type="Pfam" id="PF01975"/>
    </source>
</evidence>
<keyword evidence="6 7" id="KW-0378">Hydrolase</keyword>
<dbReference type="GO" id="GO:0046872">
    <property type="term" value="F:metal ion binding"/>
    <property type="evidence" value="ECO:0007669"/>
    <property type="project" value="UniProtKB-UniRule"/>
</dbReference>
<feature type="binding site" evidence="7">
    <location>
        <position position="92"/>
    </location>
    <ligand>
        <name>a divalent metal cation</name>
        <dbReference type="ChEBI" id="CHEBI:60240"/>
    </ligand>
</feature>
<dbReference type="Proteomes" id="UP000033731">
    <property type="component" value="Unassembled WGS sequence"/>
</dbReference>
<organism evidence="9 10">
    <name type="scientific">Candidatus Liberibacter solanacearum</name>
    <dbReference type="NCBI Taxonomy" id="556287"/>
    <lineage>
        <taxon>Bacteria</taxon>
        <taxon>Pseudomonadati</taxon>
        <taxon>Pseudomonadota</taxon>
        <taxon>Alphaproteobacteria</taxon>
        <taxon>Hyphomicrobiales</taxon>
        <taxon>Rhizobiaceae</taxon>
        <taxon>Liberibacter</taxon>
    </lineage>
</organism>
<comment type="subcellular location">
    <subcellularLocation>
        <location evidence="7">Cytoplasm</location>
    </subcellularLocation>
</comment>
<dbReference type="HAMAP" id="MF_00060">
    <property type="entry name" value="SurE"/>
    <property type="match status" value="1"/>
</dbReference>
<evidence type="ECO:0000313" key="9">
    <source>
        <dbReference type="EMBL" id="KJZ82336.1"/>
    </source>
</evidence>
<comment type="cofactor">
    <cofactor evidence="7">
        <name>a divalent metal cation</name>
        <dbReference type="ChEBI" id="CHEBI:60240"/>
    </cofactor>
    <text evidence="7">Binds 1 divalent metal cation per subunit.</text>
</comment>
<feature type="binding site" evidence="7">
    <location>
        <position position="40"/>
    </location>
    <ligand>
        <name>a divalent metal cation</name>
        <dbReference type="ChEBI" id="CHEBI:60240"/>
    </ligand>
</feature>
<dbReference type="Pfam" id="PF01975">
    <property type="entry name" value="SurE"/>
    <property type="match status" value="1"/>
</dbReference>
<dbReference type="InterPro" id="IPR002828">
    <property type="entry name" value="SurE-like_Pase/nucleotidase"/>
</dbReference>
<dbReference type="EC" id="3.1.3.5" evidence="7"/>
<dbReference type="SUPFAM" id="SSF64167">
    <property type="entry name" value="SurE-like"/>
    <property type="match status" value="1"/>
</dbReference>
<dbReference type="RefSeq" id="WP_045960893.1">
    <property type="nucleotide sequence ID" value="NZ_JMTK01000002.1"/>
</dbReference>
<keyword evidence="3 7" id="KW-0963">Cytoplasm</keyword>
<evidence type="ECO:0000256" key="3">
    <source>
        <dbReference type="ARBA" id="ARBA00022490"/>
    </source>
</evidence>
<comment type="function">
    <text evidence="7">Nucleotidase that shows phosphatase activity on nucleoside 5'-monophosphates.</text>
</comment>
<dbReference type="Gene3D" id="3.40.1210.10">
    <property type="entry name" value="Survival protein SurE-like phosphatase/nucleotidase"/>
    <property type="match status" value="1"/>
</dbReference>
<reference evidence="9 10" key="1">
    <citation type="journal article" date="2015" name="Phytopathology">
        <title>Genomes of Candidatus Liberibacter solanacearum haplotype A from New Zealand and the USA suggest significant genome plasticity in the species.</title>
        <authorList>
            <person name="Thompson S.M."/>
            <person name="Johnson C.P."/>
            <person name="Lu A.Y."/>
            <person name="Frampton R.A."/>
            <person name="Sullivan K.L."/>
            <person name="Fiers M.W."/>
            <person name="Crowhurst R.N."/>
            <person name="Pitman A.R."/>
            <person name="Scott I."/>
            <person name="Gudmestad N.C."/>
            <person name="Smith G.R."/>
        </authorList>
    </citation>
    <scope>NUCLEOTIDE SEQUENCE [LARGE SCALE GENOMIC DNA]</scope>
    <source>
        <strain evidence="9 10">LsoNZ1</strain>
    </source>
</reference>
<gene>
    <name evidence="7" type="primary">surE</name>
    <name evidence="9" type="ORF">DJ66_1086</name>
</gene>
<protein>
    <recommendedName>
        <fullName evidence="7">5'-nucleotidase SurE</fullName>
        <ecNumber evidence="7">3.1.3.5</ecNumber>
    </recommendedName>
    <alternativeName>
        <fullName evidence="7">Nucleoside 5'-monophosphate phosphohydrolase</fullName>
    </alternativeName>
</protein>